<evidence type="ECO:0000256" key="3">
    <source>
        <dbReference type="PIRSR" id="PIRSR634611-3"/>
    </source>
</evidence>
<feature type="site" description="Increases basicity of active site His" evidence="4">
    <location>
        <position position="305"/>
    </location>
</feature>
<feature type="binding site" evidence="2">
    <location>
        <position position="115"/>
    </location>
    <ligand>
        <name>substrate</name>
    </ligand>
</feature>
<feature type="active site" description="Proton donor/acceptor" evidence="1">
    <location>
        <position position="335"/>
    </location>
</feature>
<feature type="site" description="Transition state stabilizer" evidence="4">
    <location>
        <position position="68"/>
    </location>
</feature>
<feature type="binding site" evidence="2">
    <location>
        <position position="34"/>
    </location>
    <ligand>
        <name>substrate</name>
    </ligand>
</feature>
<feature type="binding site" evidence="3">
    <location>
        <position position="226"/>
    </location>
    <ligand>
        <name>Mg(2+)</name>
        <dbReference type="ChEBI" id="CHEBI:18420"/>
    </ligand>
</feature>
<dbReference type="SFLD" id="SFLDF00118">
    <property type="entry name" value="D-tartrate_dehydratase"/>
    <property type="match status" value="1"/>
</dbReference>
<proteinExistence type="predicted"/>
<dbReference type="InterPro" id="IPR034593">
    <property type="entry name" value="DgoD-like"/>
</dbReference>
<dbReference type="HOGENOM" id="CLU_707555_0_0_6"/>
<dbReference type="InterPro" id="IPR036849">
    <property type="entry name" value="Enolase-like_C_sf"/>
</dbReference>
<feature type="binding site" evidence="2">
    <location>
        <position position="169"/>
    </location>
    <ligand>
        <name>substrate</name>
    </ligand>
</feature>
<feature type="binding site" evidence="2">
    <location>
        <position position="252"/>
    </location>
    <ligand>
        <name>substrate</name>
    </ligand>
</feature>
<dbReference type="SMART" id="SM00922">
    <property type="entry name" value="MR_MLE"/>
    <property type="match status" value="1"/>
</dbReference>
<dbReference type="Proteomes" id="UP000001114">
    <property type="component" value="Chromosome"/>
</dbReference>
<name>A6VKU6_ACTSZ</name>
<dbReference type="Gene3D" id="3.20.20.120">
    <property type="entry name" value="Enolase-like C-terminal domain"/>
    <property type="match status" value="1"/>
</dbReference>
<feature type="binding site" evidence="3">
    <location>
        <position position="252"/>
    </location>
    <ligand>
        <name>Mg(2+)</name>
        <dbReference type="ChEBI" id="CHEBI:18420"/>
    </ligand>
</feature>
<feature type="binding site" evidence="2">
    <location>
        <position position="68"/>
    </location>
    <ligand>
        <name>substrate</name>
    </ligand>
</feature>
<dbReference type="KEGG" id="asu:Asuc_0213"/>
<dbReference type="STRING" id="339671.Asuc_0213"/>
<evidence type="ECO:0000256" key="2">
    <source>
        <dbReference type="PIRSR" id="PIRSR634611-2"/>
    </source>
</evidence>
<feature type="binding site" evidence="2">
    <location>
        <position position="278"/>
    </location>
    <ligand>
        <name>substrate</name>
    </ligand>
</feature>
<dbReference type="Pfam" id="PF13378">
    <property type="entry name" value="MR_MLE_C"/>
    <property type="match status" value="1"/>
</dbReference>
<organism evidence="6 7">
    <name type="scientific">Actinobacillus succinogenes (strain ATCC 55618 / DSM 22257 / CCUG 43843 / 130Z)</name>
    <dbReference type="NCBI Taxonomy" id="339671"/>
    <lineage>
        <taxon>Bacteria</taxon>
        <taxon>Pseudomonadati</taxon>
        <taxon>Pseudomonadota</taxon>
        <taxon>Gammaproteobacteria</taxon>
        <taxon>Pasteurellales</taxon>
        <taxon>Pasteurellaceae</taxon>
        <taxon>Actinobacillus</taxon>
    </lineage>
</organism>
<evidence type="ECO:0000313" key="7">
    <source>
        <dbReference type="Proteomes" id="UP000001114"/>
    </source>
</evidence>
<feature type="site" description="Transition state stabilizer" evidence="4">
    <location>
        <position position="354"/>
    </location>
</feature>
<dbReference type="EMBL" id="CP000746">
    <property type="protein sequence ID" value="ABR73593.1"/>
    <property type="molecule type" value="Genomic_DNA"/>
</dbReference>
<dbReference type="InterPro" id="IPR013342">
    <property type="entry name" value="Mandelate_racemase_C"/>
</dbReference>
<dbReference type="GO" id="GO:0046872">
    <property type="term" value="F:metal ion binding"/>
    <property type="evidence" value="ECO:0007669"/>
    <property type="project" value="UniProtKB-KW"/>
</dbReference>
<reference evidence="7" key="1">
    <citation type="journal article" date="2010" name="BMC Genomics">
        <title>A genomic perspective on the potential of Actinobacillus succinogenes for industrial succinate production.</title>
        <authorList>
            <person name="McKinlay J.B."/>
            <person name="Laivenieks M."/>
            <person name="Schindler B.D."/>
            <person name="McKinlay A.A."/>
            <person name="Siddaramappa S."/>
            <person name="Challacombe J.F."/>
            <person name="Lowry S.R."/>
            <person name="Clum A."/>
            <person name="Lapidus A.L."/>
            <person name="Burkhart K.B."/>
            <person name="Harkins V."/>
            <person name="Vieille C."/>
        </authorList>
    </citation>
    <scope>NUCLEOTIDE SEQUENCE [LARGE SCALE GENOMIC DNA]</scope>
    <source>
        <strain evidence="7">ATCC 55618 / DSM 22257 / CCUG 43843 / 130Z</strain>
    </source>
</reference>
<protein>
    <submittedName>
        <fullName evidence="6">Mandelate racemase/muconate lactonizing protein</fullName>
    </submittedName>
</protein>
<accession>A6VKU6</accession>
<gene>
    <name evidence="6" type="ordered locus">Asuc_0213</name>
</gene>
<feature type="binding site" evidence="3">
    <location>
        <position position="278"/>
    </location>
    <ligand>
        <name>Mg(2+)</name>
        <dbReference type="ChEBI" id="CHEBI:18420"/>
    </ligand>
</feature>
<dbReference type="CDD" id="cd03326">
    <property type="entry name" value="MR_like_1"/>
    <property type="match status" value="1"/>
</dbReference>
<evidence type="ECO:0000259" key="5">
    <source>
        <dbReference type="SMART" id="SM00922"/>
    </source>
</evidence>
<feature type="active site" description="acceptor" evidence="1">
    <location>
        <position position="197"/>
    </location>
</feature>
<dbReference type="PANTHER" id="PTHR48080:SF5">
    <property type="entry name" value="D(-)-TARTRATE DEHYDRATASE"/>
    <property type="match status" value="1"/>
</dbReference>
<dbReference type="SUPFAM" id="SSF54826">
    <property type="entry name" value="Enolase N-terminal domain-like"/>
    <property type="match status" value="1"/>
</dbReference>
<dbReference type="AlphaFoldDB" id="A6VKU6"/>
<keyword evidence="3" id="KW-0460">Magnesium</keyword>
<evidence type="ECO:0000256" key="4">
    <source>
        <dbReference type="PIRSR" id="PIRSR634611-4"/>
    </source>
</evidence>
<dbReference type="InterPro" id="IPR029017">
    <property type="entry name" value="Enolase-like_N"/>
</dbReference>
<keyword evidence="3" id="KW-0479">Metal-binding</keyword>
<dbReference type="InterPro" id="IPR029065">
    <property type="entry name" value="Enolase_C-like"/>
</dbReference>
<dbReference type="Gene3D" id="3.30.390.10">
    <property type="entry name" value="Enolase-like, N-terminal domain"/>
    <property type="match status" value="1"/>
</dbReference>
<dbReference type="SFLD" id="SFLDG00179">
    <property type="entry name" value="mandelate_racemase"/>
    <property type="match status" value="1"/>
</dbReference>
<feature type="binding site" evidence="2">
    <location>
        <position position="335"/>
    </location>
    <ligand>
        <name>substrate</name>
    </ligand>
</feature>
<evidence type="ECO:0000256" key="1">
    <source>
        <dbReference type="PIRSR" id="PIRSR634611-1"/>
    </source>
</evidence>
<dbReference type="GO" id="GO:0047808">
    <property type="term" value="F:D(-)-tartrate dehydratase activity"/>
    <property type="evidence" value="ECO:0007669"/>
    <property type="project" value="InterPro"/>
</dbReference>
<feature type="domain" description="Mandelate racemase/muconate lactonizing enzyme C-terminal" evidence="5">
    <location>
        <begin position="176"/>
        <end position="273"/>
    </location>
</feature>
<dbReference type="eggNOG" id="COG4948">
    <property type="taxonomic scope" value="Bacteria"/>
</dbReference>
<feature type="binding site" evidence="2">
    <location>
        <position position="195"/>
    </location>
    <ligand>
        <name>substrate</name>
    </ligand>
</feature>
<dbReference type="SUPFAM" id="SSF51604">
    <property type="entry name" value="Enolase C-terminal domain-like"/>
    <property type="match status" value="1"/>
</dbReference>
<dbReference type="PANTHER" id="PTHR48080">
    <property type="entry name" value="D-GALACTONATE DEHYDRATASE-RELATED"/>
    <property type="match status" value="1"/>
</dbReference>
<dbReference type="SFLD" id="SFLDS00001">
    <property type="entry name" value="Enolase"/>
    <property type="match status" value="1"/>
</dbReference>
<dbReference type="InterPro" id="IPR034611">
    <property type="entry name" value="D-tartrate_dehydratase"/>
</dbReference>
<sequence length="402" mass="44985">MQFMHKSNYPLEEDAMRITDILEITKPISSPIRNAYIDFSQMTCSMVAVVTDVVIDGRRVVGYGFNSNGRYGQGGLIRDRFRDRILKADPDSLLNDKGDNLDPHRIWDVMMSNEKPGGHGERSVAVGTLDMAIWDATAKIAQKPLFQLLADREGIQANPRIFVYAAGGYYYPGKDLNALQQEMRGYINRGYNVVKMKIGGASLEQDQRRIEAVLQEIDGDARLAVDANGRFDLETAIAYAKMLRQYPLFWYEEAGDPLDYALQAALAEFYPGTMATGENLFSHHEARNLLRYGGMRPDRDYLQFDCALSYGLVEYLRTLKVVKDAGWSWSRCIPHGGHQMSLNIAAGLGLGGNESYPDLFQPYGGFPDSVQVEDGHIVMPELPGIGFEGKADLIKVMRELAE</sequence>
<comment type="cofactor">
    <cofactor evidence="3">
        <name>Mg(2+)</name>
        <dbReference type="ChEBI" id="CHEBI:18420"/>
    </cofactor>
    <text evidence="3">Binds 1 Mg(2+) ion per subunit.</text>
</comment>
<keyword evidence="7" id="KW-1185">Reference proteome</keyword>
<feature type="site" description="Transition state stabilizer" evidence="4">
    <location>
        <position position="195"/>
    </location>
</feature>
<evidence type="ECO:0000313" key="6">
    <source>
        <dbReference type="EMBL" id="ABR73593.1"/>
    </source>
</evidence>